<dbReference type="InterPro" id="IPR004111">
    <property type="entry name" value="Repressor_TetR_C"/>
</dbReference>
<dbReference type="InterPro" id="IPR001647">
    <property type="entry name" value="HTH_TetR"/>
</dbReference>
<dbReference type="PRINTS" id="PR00400">
    <property type="entry name" value="TETREPRESSOR"/>
</dbReference>
<name>A0A1H9SVG2_9LACT</name>
<dbReference type="SUPFAM" id="SSF48498">
    <property type="entry name" value="Tetracyclin repressor-like, C-terminal domain"/>
    <property type="match status" value="1"/>
</dbReference>
<evidence type="ECO:0000256" key="4">
    <source>
        <dbReference type="ARBA" id="ARBA00023163"/>
    </source>
</evidence>
<feature type="DNA-binding region" description="H-T-H motif" evidence="5">
    <location>
        <begin position="29"/>
        <end position="48"/>
    </location>
</feature>
<dbReference type="InterPro" id="IPR001387">
    <property type="entry name" value="Cro/C1-type_HTH"/>
</dbReference>
<dbReference type="Pfam" id="PF00440">
    <property type="entry name" value="TetR_N"/>
    <property type="match status" value="1"/>
</dbReference>
<proteinExistence type="predicted"/>
<dbReference type="InterPro" id="IPR036271">
    <property type="entry name" value="Tet_transcr_reg_TetR-rel_C_sf"/>
</dbReference>
<evidence type="ECO:0000256" key="1">
    <source>
        <dbReference type="ARBA" id="ARBA00022491"/>
    </source>
</evidence>
<dbReference type="GO" id="GO:0045892">
    <property type="term" value="P:negative regulation of DNA-templated transcription"/>
    <property type="evidence" value="ECO:0007669"/>
    <property type="project" value="InterPro"/>
</dbReference>
<keyword evidence="4" id="KW-0804">Transcription</keyword>
<dbReference type="InterPro" id="IPR009057">
    <property type="entry name" value="Homeodomain-like_sf"/>
</dbReference>
<dbReference type="PROSITE" id="PS50977">
    <property type="entry name" value="HTH_TETR_2"/>
    <property type="match status" value="1"/>
</dbReference>
<keyword evidence="1" id="KW-0678">Repressor</keyword>
<dbReference type="RefSeq" id="WP_092652266.1">
    <property type="nucleotide sequence ID" value="NZ_FOHA01000009.1"/>
</dbReference>
<dbReference type="STRING" id="142588.SAMN04488559_10967"/>
<feature type="domain" description="HTH tetR-type" evidence="6">
    <location>
        <begin position="5"/>
        <end position="66"/>
    </location>
</feature>
<sequence>MSKHKLSREMIIESAFNYLQTTKDLKKLSMRKLAAELNVQAPALYWYFKNKNELLQALAETIAEALPFPDKKQPWQRQIEAACTNIFDIYHQFPCSPEIMMMTIPYTTARMRAINHFLELLIASGFSLEFTSHCVVSFNSYIMGAMMDLAEEKKLHAEVIKQDEHFEQILKAFKQQFEANDFSYMEKSFSIRKKISEKESFMTGIHLLIAGMEEHLSKEKQAKQS</sequence>
<accession>A0A1H9SVG2</accession>
<evidence type="ECO:0000256" key="3">
    <source>
        <dbReference type="ARBA" id="ARBA00023125"/>
    </source>
</evidence>
<dbReference type="GO" id="GO:0046677">
    <property type="term" value="P:response to antibiotic"/>
    <property type="evidence" value="ECO:0007669"/>
    <property type="project" value="InterPro"/>
</dbReference>
<dbReference type="CDD" id="cd00093">
    <property type="entry name" value="HTH_XRE"/>
    <property type="match status" value="1"/>
</dbReference>
<keyword evidence="3 5" id="KW-0238">DNA-binding</keyword>
<evidence type="ECO:0000313" key="8">
    <source>
        <dbReference type="Proteomes" id="UP000198948"/>
    </source>
</evidence>
<keyword evidence="2" id="KW-0805">Transcription regulation</keyword>
<dbReference type="OrthoDB" id="166040at2"/>
<dbReference type="Gene3D" id="1.10.10.60">
    <property type="entry name" value="Homeodomain-like"/>
    <property type="match status" value="1"/>
</dbReference>
<dbReference type="EMBL" id="FOHA01000009">
    <property type="protein sequence ID" value="SER88814.1"/>
    <property type="molecule type" value="Genomic_DNA"/>
</dbReference>
<dbReference type="GO" id="GO:0003677">
    <property type="term" value="F:DNA binding"/>
    <property type="evidence" value="ECO:0007669"/>
    <property type="project" value="UniProtKB-UniRule"/>
</dbReference>
<dbReference type="AlphaFoldDB" id="A0A1H9SVG2"/>
<dbReference type="InterPro" id="IPR003012">
    <property type="entry name" value="Tet_transcr_reg_TetR"/>
</dbReference>
<dbReference type="Gene3D" id="1.10.357.10">
    <property type="entry name" value="Tetracycline Repressor, domain 2"/>
    <property type="match status" value="1"/>
</dbReference>
<reference evidence="7 8" key="1">
    <citation type="submission" date="2016-10" db="EMBL/GenBank/DDBJ databases">
        <authorList>
            <person name="de Groot N.N."/>
        </authorList>
    </citation>
    <scope>NUCLEOTIDE SEQUENCE [LARGE SCALE GENOMIC DNA]</scope>
    <source>
        <strain evidence="7 8">DSM 13760</strain>
    </source>
</reference>
<gene>
    <name evidence="7" type="ORF">SAMN04488559_10967</name>
</gene>
<evidence type="ECO:0000259" key="6">
    <source>
        <dbReference type="PROSITE" id="PS50977"/>
    </source>
</evidence>
<evidence type="ECO:0000256" key="2">
    <source>
        <dbReference type="ARBA" id="ARBA00023015"/>
    </source>
</evidence>
<keyword evidence="8" id="KW-1185">Reference proteome</keyword>
<protein>
    <submittedName>
        <fullName evidence="7">Regulatory protein, tetR family</fullName>
    </submittedName>
</protein>
<dbReference type="Proteomes" id="UP000198948">
    <property type="component" value="Unassembled WGS sequence"/>
</dbReference>
<organism evidence="7 8">
    <name type="scientific">Isobaculum melis</name>
    <dbReference type="NCBI Taxonomy" id="142588"/>
    <lineage>
        <taxon>Bacteria</taxon>
        <taxon>Bacillati</taxon>
        <taxon>Bacillota</taxon>
        <taxon>Bacilli</taxon>
        <taxon>Lactobacillales</taxon>
        <taxon>Carnobacteriaceae</taxon>
        <taxon>Isobaculum</taxon>
    </lineage>
</organism>
<dbReference type="SUPFAM" id="SSF46689">
    <property type="entry name" value="Homeodomain-like"/>
    <property type="match status" value="1"/>
</dbReference>
<evidence type="ECO:0000313" key="7">
    <source>
        <dbReference type="EMBL" id="SER88814.1"/>
    </source>
</evidence>
<evidence type="ECO:0000256" key="5">
    <source>
        <dbReference type="PROSITE-ProRule" id="PRU00335"/>
    </source>
</evidence>
<dbReference type="Pfam" id="PF02909">
    <property type="entry name" value="TetR_C_1"/>
    <property type="match status" value="1"/>
</dbReference>